<dbReference type="EMBL" id="CP042435">
    <property type="protein sequence ID" value="QEC66223.1"/>
    <property type="molecule type" value="Genomic_DNA"/>
</dbReference>
<keyword evidence="2" id="KW-0732">Signal</keyword>
<dbReference type="GO" id="GO:0005975">
    <property type="term" value="P:carbohydrate metabolic process"/>
    <property type="evidence" value="ECO:0007669"/>
    <property type="project" value="TreeGrafter"/>
</dbReference>
<dbReference type="InterPro" id="IPR039329">
    <property type="entry name" value="SIAE"/>
</dbReference>
<dbReference type="Pfam" id="PF03629">
    <property type="entry name" value="SASA"/>
    <property type="match status" value="1"/>
</dbReference>
<dbReference type="AlphaFoldDB" id="A0A5B8V5W5"/>
<reference evidence="4 5" key="1">
    <citation type="journal article" date="2016" name="Int. J. Syst. Evol. Microbiol.">
        <title>Panacibacter ginsenosidivorans gen. nov., sp. nov., with ginsenoside converting activity isolated from soil of a ginseng field.</title>
        <authorList>
            <person name="Siddiqi M.Z."/>
            <person name="Muhammad Shafi S."/>
            <person name="Choi K.D."/>
            <person name="Im W.T."/>
        </authorList>
    </citation>
    <scope>NUCLEOTIDE SEQUENCE [LARGE SCALE GENOMIC DNA]</scope>
    <source>
        <strain evidence="4 5">Gsoil1550</strain>
    </source>
</reference>
<protein>
    <submittedName>
        <fullName evidence="4">Sialate O-acetylesterase</fullName>
    </submittedName>
</protein>
<dbReference type="SUPFAM" id="SSF52266">
    <property type="entry name" value="SGNH hydrolase"/>
    <property type="match status" value="1"/>
</dbReference>
<evidence type="ECO:0000256" key="1">
    <source>
        <dbReference type="ARBA" id="ARBA00022801"/>
    </source>
</evidence>
<dbReference type="GO" id="GO:0001681">
    <property type="term" value="F:sialate O-acetylesterase activity"/>
    <property type="evidence" value="ECO:0007669"/>
    <property type="project" value="InterPro"/>
</dbReference>
<dbReference type="RefSeq" id="WP_147188023.1">
    <property type="nucleotide sequence ID" value="NZ_CP042435.1"/>
</dbReference>
<accession>A0A5B8V5W5</accession>
<dbReference type="InterPro" id="IPR005181">
    <property type="entry name" value="SASA"/>
</dbReference>
<feature type="signal peptide" evidence="2">
    <location>
        <begin position="1"/>
        <end position="18"/>
    </location>
</feature>
<organism evidence="4 5">
    <name type="scientific">Panacibacter ginsenosidivorans</name>
    <dbReference type="NCBI Taxonomy" id="1813871"/>
    <lineage>
        <taxon>Bacteria</taxon>
        <taxon>Pseudomonadati</taxon>
        <taxon>Bacteroidota</taxon>
        <taxon>Chitinophagia</taxon>
        <taxon>Chitinophagales</taxon>
        <taxon>Chitinophagaceae</taxon>
        <taxon>Panacibacter</taxon>
    </lineage>
</organism>
<feature type="chain" id="PRO_5022813928" evidence="2">
    <location>
        <begin position="19"/>
        <end position="468"/>
    </location>
</feature>
<dbReference type="InterPro" id="IPR036514">
    <property type="entry name" value="SGNH_hydro_sf"/>
</dbReference>
<dbReference type="KEGG" id="pgin:FRZ67_02460"/>
<dbReference type="PANTHER" id="PTHR22901:SF0">
    <property type="entry name" value="SIALATE O-ACETYLESTERASE"/>
    <property type="match status" value="1"/>
</dbReference>
<keyword evidence="5" id="KW-1185">Reference proteome</keyword>
<name>A0A5B8V5W5_9BACT</name>
<feature type="domain" description="Sialate O-acetylesterase" evidence="3">
    <location>
        <begin position="103"/>
        <end position="348"/>
    </location>
</feature>
<evidence type="ECO:0000313" key="4">
    <source>
        <dbReference type="EMBL" id="QEC66223.1"/>
    </source>
</evidence>
<evidence type="ECO:0000259" key="3">
    <source>
        <dbReference type="Pfam" id="PF03629"/>
    </source>
</evidence>
<proteinExistence type="predicted"/>
<evidence type="ECO:0000256" key="2">
    <source>
        <dbReference type="SAM" id="SignalP"/>
    </source>
</evidence>
<sequence length="468" mass="52156">MKKFLTVAFLFVVNISFANIQLPAVLSSNMVLQQQSNVKLWGWAAPAEMIYITTSWNNKTDSVKATRDANWQLMVQTPTAGGPYTITFKGQNTVVLDNVLIGEVWICSGQSNMEMNEQWGLPDLKAELPTCANKNIRFFYIPKTTSSTPQDDTKAQWTLCDSNTLKPFSAVGYFFGKKLNADLNVPIGLINANWGGTPAEVWTPAELVNNDPELKASAAKQQPYDWWPLTPGATFNGMLAPVTNFSIAGAIWYQGEGNTIAPNTYGKLFTTMIDSWRKAWNKDIPFYYVQIAPFTYGNNYIGSIIREQQTKVMAHENVGMVVTTDLVNDTTDIHPKNKHDVGYRLANWALAETYHKEGITYKSPMYKSMEVQKDKAIISFDNAPNGLMAKDKNITALYIAGADKIFYPAIAKIENNKLIVSAKEVPQPVAVRFSFSNAGVGNLFSKEGLPVAPFRTDDWELDTSKTEK</sequence>
<gene>
    <name evidence="4" type="ORF">FRZ67_02460</name>
</gene>
<evidence type="ECO:0000313" key="5">
    <source>
        <dbReference type="Proteomes" id="UP000321533"/>
    </source>
</evidence>
<keyword evidence="1" id="KW-0378">Hydrolase</keyword>
<dbReference type="Gene3D" id="3.40.50.1110">
    <property type="entry name" value="SGNH hydrolase"/>
    <property type="match status" value="1"/>
</dbReference>
<dbReference type="PANTHER" id="PTHR22901">
    <property type="entry name" value="SIALATE O-ACETYLESTERASE"/>
    <property type="match status" value="1"/>
</dbReference>
<dbReference type="OrthoDB" id="9816001at2"/>
<dbReference type="Proteomes" id="UP000321533">
    <property type="component" value="Chromosome"/>
</dbReference>